<dbReference type="EMBL" id="MU003522">
    <property type="protein sequence ID" value="KAF2466863.1"/>
    <property type="molecule type" value="Genomic_DNA"/>
</dbReference>
<protein>
    <submittedName>
        <fullName evidence="1">Uncharacterized protein</fullName>
    </submittedName>
</protein>
<dbReference type="Proteomes" id="UP000799755">
    <property type="component" value="Unassembled WGS sequence"/>
</dbReference>
<name>A0ACB6QIU9_9PLEO</name>
<gene>
    <name evidence="1" type="ORF">BDR25DRAFT_305753</name>
</gene>
<organism evidence="1 2">
    <name type="scientific">Lindgomyces ingoldianus</name>
    <dbReference type="NCBI Taxonomy" id="673940"/>
    <lineage>
        <taxon>Eukaryota</taxon>
        <taxon>Fungi</taxon>
        <taxon>Dikarya</taxon>
        <taxon>Ascomycota</taxon>
        <taxon>Pezizomycotina</taxon>
        <taxon>Dothideomycetes</taxon>
        <taxon>Pleosporomycetidae</taxon>
        <taxon>Pleosporales</taxon>
        <taxon>Lindgomycetaceae</taxon>
        <taxon>Lindgomyces</taxon>
    </lineage>
</organism>
<keyword evidence="2" id="KW-1185">Reference proteome</keyword>
<evidence type="ECO:0000313" key="1">
    <source>
        <dbReference type="EMBL" id="KAF2466863.1"/>
    </source>
</evidence>
<evidence type="ECO:0000313" key="2">
    <source>
        <dbReference type="Proteomes" id="UP000799755"/>
    </source>
</evidence>
<accession>A0ACB6QIU9</accession>
<reference evidence="1" key="1">
    <citation type="journal article" date="2020" name="Stud. Mycol.">
        <title>101 Dothideomycetes genomes: a test case for predicting lifestyles and emergence of pathogens.</title>
        <authorList>
            <person name="Haridas S."/>
            <person name="Albert R."/>
            <person name="Binder M."/>
            <person name="Bloem J."/>
            <person name="Labutti K."/>
            <person name="Salamov A."/>
            <person name="Andreopoulos B."/>
            <person name="Baker S."/>
            <person name="Barry K."/>
            <person name="Bills G."/>
            <person name="Bluhm B."/>
            <person name="Cannon C."/>
            <person name="Castanera R."/>
            <person name="Culley D."/>
            <person name="Daum C."/>
            <person name="Ezra D."/>
            <person name="Gonzalez J."/>
            <person name="Henrissat B."/>
            <person name="Kuo A."/>
            <person name="Liang C."/>
            <person name="Lipzen A."/>
            <person name="Lutzoni F."/>
            <person name="Magnuson J."/>
            <person name="Mondo S."/>
            <person name="Nolan M."/>
            <person name="Ohm R."/>
            <person name="Pangilinan J."/>
            <person name="Park H.-J."/>
            <person name="Ramirez L."/>
            <person name="Alfaro M."/>
            <person name="Sun H."/>
            <person name="Tritt A."/>
            <person name="Yoshinaga Y."/>
            <person name="Zwiers L.-H."/>
            <person name="Turgeon B."/>
            <person name="Goodwin S."/>
            <person name="Spatafora J."/>
            <person name="Crous P."/>
            <person name="Grigoriev I."/>
        </authorList>
    </citation>
    <scope>NUCLEOTIDE SEQUENCE</scope>
    <source>
        <strain evidence="1">ATCC 200398</strain>
    </source>
</reference>
<comment type="caution">
    <text evidence="1">The sequence shown here is derived from an EMBL/GenBank/DDBJ whole genome shotgun (WGS) entry which is preliminary data.</text>
</comment>
<proteinExistence type="predicted"/>
<sequence>MPLGRMGSKGTNSPTCLAYSFLFASIIVQLTLATNDTRPCYNATGGVAPDHHPCVSSETKEISHCCTTWDTCLGDTLCLSQWGTLYVGTCTVKSWDSGRGDCPKYCANWNEENLLPDIGVCNWTDGSNQFCCGVTAVGINKCCEKTFTIQNATNQYVVQRPWNENAVNTSSTPSSTTSTPTSTCTAPLSEKGGDNKGAEIGLGVGLGIPLLIALGMLYWERRKRRQIETKMLQLNPTTQDHEYVGVPQAPLSGEMYQDAYPHSGSVMSELPSVSGPKPVHELGNDAQDNR</sequence>